<dbReference type="Gene3D" id="3.30.420.40">
    <property type="match status" value="2"/>
</dbReference>
<reference evidence="2 3" key="1">
    <citation type="submission" date="2021-01" db="EMBL/GenBank/DDBJ databases">
        <title>Genomic Encyclopedia of Type Strains, Phase IV (KMG-IV): sequencing the most valuable type-strain genomes for metagenomic binning, comparative biology and taxonomic classification.</title>
        <authorList>
            <person name="Goeker M."/>
        </authorList>
    </citation>
    <scope>NUCLEOTIDE SEQUENCE [LARGE SCALE GENOMIC DNA]</scope>
    <source>
        <strain evidence="2 3">DSM 25890</strain>
    </source>
</reference>
<dbReference type="NCBIfam" id="TIGR01175">
    <property type="entry name" value="pilM"/>
    <property type="match status" value="1"/>
</dbReference>
<dbReference type="EMBL" id="JAFBEE010000002">
    <property type="protein sequence ID" value="MBM7613986.1"/>
    <property type="molecule type" value="Genomic_DNA"/>
</dbReference>
<evidence type="ECO:0000259" key="1">
    <source>
        <dbReference type="SMART" id="SM00842"/>
    </source>
</evidence>
<name>A0ABS2NM82_9FIRM</name>
<proteinExistence type="predicted"/>
<dbReference type="SUPFAM" id="SSF53067">
    <property type="entry name" value="Actin-like ATPase domain"/>
    <property type="match status" value="3"/>
</dbReference>
<dbReference type="InterPro" id="IPR050696">
    <property type="entry name" value="FtsA/MreB"/>
</dbReference>
<accession>A0ABS2NM82</accession>
<feature type="domain" description="SHS2" evidence="1">
    <location>
        <begin position="6"/>
        <end position="168"/>
    </location>
</feature>
<comment type="caution">
    <text evidence="2">The sequence shown here is derived from an EMBL/GenBank/DDBJ whole genome shotgun (WGS) entry which is preliminary data.</text>
</comment>
<dbReference type="PANTHER" id="PTHR32432">
    <property type="entry name" value="CELL DIVISION PROTEIN FTSA-RELATED"/>
    <property type="match status" value="1"/>
</dbReference>
<dbReference type="InterPro" id="IPR003494">
    <property type="entry name" value="SHS2_FtsA"/>
</dbReference>
<dbReference type="InterPro" id="IPR005883">
    <property type="entry name" value="PilM"/>
</dbReference>
<keyword evidence="3" id="KW-1185">Reference proteome</keyword>
<dbReference type="PANTHER" id="PTHR32432:SF3">
    <property type="entry name" value="ETHANOLAMINE UTILIZATION PROTEIN EUTJ"/>
    <property type="match status" value="1"/>
</dbReference>
<sequence>MFDREVLSIDIGSHQIKVVVGKYHNSEIIISHAFMTPTPEGAYQDGQIIDIHKITYDIDKALEQHRIKAKKVVFSLQSTNVITREVDLPSVAEEQLASMLEYEIQQFFPTSLEDYVIQYKKLKTFNEDDRKTRLLVAAIPKSIVQSYWELSKELNLKPLALDIHSNSISKLFMKGLKLDGLDYREHTLAVVDLGYEGININIIKDGTLEFSRLLPIGGKEIDIMISKVFEIPKEQAEELKKTPKRDILEEARFDNLVNSCIQGWGEEIQRIFKYHTSRELGNRIDQIYLMGGHANLKKIPEGMKGYFNIPTNVLSYLSNIKLNVSKGNEEIDLKYYLNAIGAIIRK</sequence>
<dbReference type="Gene3D" id="3.30.1490.300">
    <property type="match status" value="1"/>
</dbReference>
<evidence type="ECO:0000313" key="2">
    <source>
        <dbReference type="EMBL" id="MBM7613986.1"/>
    </source>
</evidence>
<dbReference type="Pfam" id="PF11104">
    <property type="entry name" value="PilM_2"/>
    <property type="match status" value="1"/>
</dbReference>
<dbReference type="RefSeq" id="WP_204400266.1">
    <property type="nucleotide sequence ID" value="NZ_JAFBEE010000002.1"/>
</dbReference>
<dbReference type="InterPro" id="IPR043129">
    <property type="entry name" value="ATPase_NBD"/>
</dbReference>
<evidence type="ECO:0000313" key="3">
    <source>
        <dbReference type="Proteomes" id="UP001314796"/>
    </source>
</evidence>
<protein>
    <submittedName>
        <fullName evidence="2">Type IV pilus assembly protein PilM</fullName>
    </submittedName>
</protein>
<gene>
    <name evidence="2" type="ORF">JOC73_000495</name>
</gene>
<dbReference type="Proteomes" id="UP001314796">
    <property type="component" value="Unassembled WGS sequence"/>
</dbReference>
<dbReference type="PIRSF" id="PIRSF019169">
    <property type="entry name" value="PilM"/>
    <property type="match status" value="1"/>
</dbReference>
<organism evidence="2 3">
    <name type="scientific">Alkaliphilus hydrothermalis</name>
    <dbReference type="NCBI Taxonomy" id="1482730"/>
    <lineage>
        <taxon>Bacteria</taxon>
        <taxon>Bacillati</taxon>
        <taxon>Bacillota</taxon>
        <taxon>Clostridia</taxon>
        <taxon>Peptostreptococcales</taxon>
        <taxon>Natronincolaceae</taxon>
        <taxon>Alkaliphilus</taxon>
    </lineage>
</organism>
<dbReference type="SMART" id="SM00842">
    <property type="entry name" value="FtsA"/>
    <property type="match status" value="1"/>
</dbReference>
<dbReference type="CDD" id="cd24049">
    <property type="entry name" value="ASKHA_NBD_PilM"/>
    <property type="match status" value="1"/>
</dbReference>